<sequence length="182" mass="20042">MDRDGVDLAGTDEDGIVARIRSAAPIEDGEWHDGVFESPSSTVNVRGGVARAAEAEAGYDGGPQHVRRPWNAIAASIGRLRRGTRARVLAVPVSNRCLIKCTNRSRSLRWTPGCSRNSSISLKHYCISREFDARAVGGLDGRCCWNTRSVGGWKSRGWIGVVWAQRTLSHIWHVSWLYLLTA</sequence>
<protein>
    <submittedName>
        <fullName evidence="1">Uncharacterized protein</fullName>
    </submittedName>
</protein>
<gene>
    <name evidence="1" type="ORF">LAESUDRAFT_76133</name>
</gene>
<proteinExistence type="predicted"/>
<dbReference type="InParanoid" id="A0A165F0M2"/>
<evidence type="ECO:0000313" key="2">
    <source>
        <dbReference type="Proteomes" id="UP000076871"/>
    </source>
</evidence>
<reference evidence="1 2" key="1">
    <citation type="journal article" date="2016" name="Mol. Biol. Evol.">
        <title>Comparative Genomics of Early-Diverging Mushroom-Forming Fungi Provides Insights into the Origins of Lignocellulose Decay Capabilities.</title>
        <authorList>
            <person name="Nagy L.G."/>
            <person name="Riley R."/>
            <person name="Tritt A."/>
            <person name="Adam C."/>
            <person name="Daum C."/>
            <person name="Floudas D."/>
            <person name="Sun H."/>
            <person name="Yadav J.S."/>
            <person name="Pangilinan J."/>
            <person name="Larsson K.H."/>
            <person name="Matsuura K."/>
            <person name="Barry K."/>
            <person name="Labutti K."/>
            <person name="Kuo R."/>
            <person name="Ohm R.A."/>
            <person name="Bhattacharya S.S."/>
            <person name="Shirouzu T."/>
            <person name="Yoshinaga Y."/>
            <person name="Martin F.M."/>
            <person name="Grigoriev I.V."/>
            <person name="Hibbett D.S."/>
        </authorList>
    </citation>
    <scope>NUCLEOTIDE SEQUENCE [LARGE SCALE GENOMIC DNA]</scope>
    <source>
        <strain evidence="1 2">93-53</strain>
    </source>
</reference>
<dbReference type="EMBL" id="KV427616">
    <property type="protein sequence ID" value="KZT08112.1"/>
    <property type="molecule type" value="Genomic_DNA"/>
</dbReference>
<dbReference type="GeneID" id="63829923"/>
<organism evidence="1 2">
    <name type="scientific">Laetiporus sulphureus 93-53</name>
    <dbReference type="NCBI Taxonomy" id="1314785"/>
    <lineage>
        <taxon>Eukaryota</taxon>
        <taxon>Fungi</taxon>
        <taxon>Dikarya</taxon>
        <taxon>Basidiomycota</taxon>
        <taxon>Agaricomycotina</taxon>
        <taxon>Agaricomycetes</taxon>
        <taxon>Polyporales</taxon>
        <taxon>Laetiporus</taxon>
    </lineage>
</organism>
<evidence type="ECO:0000313" key="1">
    <source>
        <dbReference type="EMBL" id="KZT08112.1"/>
    </source>
</evidence>
<dbReference type="RefSeq" id="XP_040765852.1">
    <property type="nucleotide sequence ID" value="XM_040912895.1"/>
</dbReference>
<dbReference type="AlphaFoldDB" id="A0A165F0M2"/>
<accession>A0A165F0M2</accession>
<keyword evidence="2" id="KW-1185">Reference proteome</keyword>
<name>A0A165F0M2_9APHY</name>
<dbReference type="Proteomes" id="UP000076871">
    <property type="component" value="Unassembled WGS sequence"/>
</dbReference>